<evidence type="ECO:0000256" key="2">
    <source>
        <dbReference type="ARBA" id="ARBA00007025"/>
    </source>
</evidence>
<feature type="compositionally biased region" description="Polar residues" evidence="13">
    <location>
        <begin position="44"/>
        <end position="53"/>
    </location>
</feature>
<dbReference type="GO" id="GO:0007131">
    <property type="term" value="P:reciprocal meiotic recombination"/>
    <property type="evidence" value="ECO:0007669"/>
    <property type="project" value="TreeGrafter"/>
</dbReference>
<dbReference type="AlphaFoldDB" id="A0A8B8CBF5"/>
<reference evidence="16" key="1">
    <citation type="submission" date="2024-06" db="UniProtKB">
        <authorList>
            <consortium name="RefSeq"/>
        </authorList>
    </citation>
    <scope>NUCLEOTIDE SEQUENCE [LARGE SCALE GENOMIC DNA]</scope>
</reference>
<evidence type="ECO:0000313" key="17">
    <source>
        <dbReference type="RefSeq" id="XP_022312474.1"/>
    </source>
</evidence>
<evidence type="ECO:0000256" key="4">
    <source>
        <dbReference type="ARBA" id="ARBA00022553"/>
    </source>
</evidence>
<protein>
    <recommendedName>
        <fullName evidence="3">DNA repair and recombination protein RAD54-like</fullName>
    </recommendedName>
</protein>
<dbReference type="Pfam" id="PF00271">
    <property type="entry name" value="Helicase_C"/>
    <property type="match status" value="1"/>
</dbReference>
<dbReference type="SMART" id="SM00490">
    <property type="entry name" value="HELICc"/>
    <property type="match status" value="1"/>
</dbReference>
<evidence type="ECO:0000256" key="13">
    <source>
        <dbReference type="SAM" id="MobiDB-lite"/>
    </source>
</evidence>
<dbReference type="GO" id="GO:0005524">
    <property type="term" value="F:ATP binding"/>
    <property type="evidence" value="ECO:0007669"/>
    <property type="project" value="UniProtKB-KW"/>
</dbReference>
<evidence type="ECO:0000256" key="10">
    <source>
        <dbReference type="ARBA" id="ARBA00023125"/>
    </source>
</evidence>
<keyword evidence="9" id="KW-0067">ATP-binding</keyword>
<dbReference type="KEGG" id="cvn:111117581"/>
<dbReference type="GO" id="GO:0016817">
    <property type="term" value="F:hydrolase activity, acting on acid anhydrides"/>
    <property type="evidence" value="ECO:0007669"/>
    <property type="project" value="InterPro"/>
</dbReference>
<keyword evidence="5" id="KW-0547">Nucleotide-binding</keyword>
<dbReference type="FunFam" id="3.40.50.10810:FF:000010">
    <property type="entry name" value="DNA repair and recombination protein RAD54-like"/>
    <property type="match status" value="1"/>
</dbReference>
<evidence type="ECO:0000259" key="14">
    <source>
        <dbReference type="PROSITE" id="PS51192"/>
    </source>
</evidence>
<evidence type="ECO:0000256" key="3">
    <source>
        <dbReference type="ARBA" id="ARBA00015341"/>
    </source>
</evidence>
<evidence type="ECO:0000256" key="8">
    <source>
        <dbReference type="ARBA" id="ARBA00022806"/>
    </source>
</evidence>
<dbReference type="GO" id="GO:0004386">
    <property type="term" value="F:helicase activity"/>
    <property type="evidence" value="ECO:0007669"/>
    <property type="project" value="UniProtKB-KW"/>
</dbReference>
<accession>A0A8B8CBF5</accession>
<evidence type="ECO:0000256" key="7">
    <source>
        <dbReference type="ARBA" id="ARBA00022801"/>
    </source>
</evidence>
<sequence>MRRSQAPSQRFSIPISSQKSDQQVKPVVKRARYDDQKEEDERTPLSTITNSPMVRNPDAKAHEDFIKKILSKPFKIPIPNYKGPLAGRVLGIRRQGTRQPLHDPAEEGALILYSPPELSAHEQLKADLDRQPVHVVVDPVLSKVLRPHQREGVKFMYDCVTGQRIPDNFGCIMADEMGLGKTLQCITLMWTLLRQSPDCCPLIDKVIVVTPSSLVKNWYNEAQKWLSGQVNCLAIDSGIKSEIDRQLNQFMQLSGRRNPHPILIISYETFRLHSAVMHKGEVGLVICDEGHRLKNSENQTYRALNGLRARRRVLLSGTPIQNDLLEYFSLVHFVNGGILGTAQEFKRRFETPILRGRDADASDEDHRKGQEKLQELADVVNRCIIRRTQALLTRYLPVKVEQIVCCRLTQMQSELYQLLVRSKGFEVEQEEKSSSSTLSFITQLKKLCNHPDLIYDKCLENAPGYEGALSLFPPNHTTKVVRPELSGKVLVLDRLLALIKAQTSDKVVLVSNYTQTLDLFQTLCHQRRYLYVRLDGSMTIKKRAQVVEKFNNPLSPEFIFMLSSKAGGCGLNLIGANRLVMFDPDWNPANDEQAMARCWRDGQRKQCFIYRLIATGTIEEKIFQRQTHKKALSSCVVDKEEDVQRHFSREMLRDLFKLREDTNSDTHDKFKCKRCVNNIQVRAPPEGSDTNSDLSQWYHAADRKGLVDVVLKGAWDQTISFTFHHRSHEEQRHTV</sequence>
<keyword evidence="10" id="KW-0238">DNA-binding</keyword>
<dbReference type="PANTHER" id="PTHR45629">
    <property type="entry name" value="SNF2/RAD54 FAMILY MEMBER"/>
    <property type="match status" value="1"/>
</dbReference>
<keyword evidence="7" id="KW-0378">Hydrolase</keyword>
<feature type="domain" description="Helicase C-terminal" evidence="15">
    <location>
        <begin position="491"/>
        <end position="644"/>
    </location>
</feature>
<dbReference type="InterPro" id="IPR027417">
    <property type="entry name" value="P-loop_NTPase"/>
</dbReference>
<evidence type="ECO:0000256" key="11">
    <source>
        <dbReference type="ARBA" id="ARBA00023204"/>
    </source>
</evidence>
<evidence type="ECO:0000256" key="1">
    <source>
        <dbReference type="ARBA" id="ARBA00004123"/>
    </source>
</evidence>
<proteinExistence type="inferred from homology"/>
<dbReference type="Gene3D" id="3.40.50.300">
    <property type="entry name" value="P-loop containing nucleotide triphosphate hydrolases"/>
    <property type="match status" value="1"/>
</dbReference>
<evidence type="ECO:0000256" key="9">
    <source>
        <dbReference type="ARBA" id="ARBA00022840"/>
    </source>
</evidence>
<keyword evidence="16" id="KW-1185">Reference proteome</keyword>
<feature type="region of interest" description="Disordered" evidence="13">
    <location>
        <begin position="1"/>
        <end position="56"/>
    </location>
</feature>
<keyword evidence="12" id="KW-0539">Nucleus</keyword>
<dbReference type="FunFam" id="3.40.50.300:FF:000332">
    <property type="entry name" value="DNA repair and recombination protein RAD54-like"/>
    <property type="match status" value="1"/>
</dbReference>
<evidence type="ECO:0000256" key="5">
    <source>
        <dbReference type="ARBA" id="ARBA00022741"/>
    </source>
</evidence>
<dbReference type="InterPro" id="IPR014001">
    <property type="entry name" value="Helicase_ATP-bd"/>
</dbReference>
<dbReference type="Gene3D" id="1.20.120.850">
    <property type="entry name" value="SWI2/SNF2 ATPases, N-terminal domain"/>
    <property type="match status" value="1"/>
</dbReference>
<dbReference type="InterPro" id="IPR013967">
    <property type="entry name" value="Rad54_N"/>
</dbReference>
<reference evidence="17" key="2">
    <citation type="submission" date="2025-08" db="UniProtKB">
        <authorList>
            <consortium name="RefSeq"/>
        </authorList>
    </citation>
    <scope>IDENTIFICATION</scope>
    <source>
        <tissue evidence="17">Whole sample</tissue>
    </source>
</reference>
<dbReference type="GeneID" id="111117581"/>
<dbReference type="Pfam" id="PF00176">
    <property type="entry name" value="SNF2-rel_dom"/>
    <property type="match status" value="1"/>
</dbReference>
<evidence type="ECO:0000256" key="12">
    <source>
        <dbReference type="ARBA" id="ARBA00023242"/>
    </source>
</evidence>
<dbReference type="InterPro" id="IPR001650">
    <property type="entry name" value="Helicase_C-like"/>
</dbReference>
<comment type="similarity">
    <text evidence="2">Belongs to the SNF2/RAD54 helicase family.</text>
</comment>
<name>A0A8B8CBF5_CRAVI</name>
<dbReference type="RefSeq" id="XP_022312474.1">
    <property type="nucleotide sequence ID" value="XM_022456766.1"/>
</dbReference>
<dbReference type="GO" id="GO:0005634">
    <property type="term" value="C:nucleus"/>
    <property type="evidence" value="ECO:0007669"/>
    <property type="project" value="UniProtKB-SubCell"/>
</dbReference>
<dbReference type="SUPFAM" id="SSF52540">
    <property type="entry name" value="P-loop containing nucleoside triphosphate hydrolases"/>
    <property type="match status" value="2"/>
</dbReference>
<keyword evidence="11" id="KW-0234">DNA repair</keyword>
<dbReference type="Proteomes" id="UP000694844">
    <property type="component" value="Chromosome 1"/>
</dbReference>
<comment type="subcellular location">
    <subcellularLocation>
        <location evidence="1">Nucleus</location>
    </subcellularLocation>
</comment>
<dbReference type="PROSITE" id="PS51194">
    <property type="entry name" value="HELICASE_CTER"/>
    <property type="match status" value="1"/>
</dbReference>
<dbReference type="OrthoDB" id="413460at2759"/>
<gene>
    <name evidence="17" type="primary">LOC111117581</name>
</gene>
<evidence type="ECO:0000256" key="6">
    <source>
        <dbReference type="ARBA" id="ARBA00022763"/>
    </source>
</evidence>
<dbReference type="GO" id="GO:0003677">
    <property type="term" value="F:DNA binding"/>
    <property type="evidence" value="ECO:0007669"/>
    <property type="project" value="UniProtKB-KW"/>
</dbReference>
<keyword evidence="8" id="KW-0347">Helicase</keyword>
<keyword evidence="4" id="KW-0597">Phosphoprotein</keyword>
<feature type="compositionally biased region" description="Basic and acidic residues" evidence="13">
    <location>
        <begin position="31"/>
        <end position="43"/>
    </location>
</feature>
<dbReference type="PROSITE" id="PS51192">
    <property type="entry name" value="HELICASE_ATP_BIND_1"/>
    <property type="match status" value="1"/>
</dbReference>
<organism evidence="16 17">
    <name type="scientific">Crassostrea virginica</name>
    <name type="common">Eastern oyster</name>
    <dbReference type="NCBI Taxonomy" id="6565"/>
    <lineage>
        <taxon>Eukaryota</taxon>
        <taxon>Metazoa</taxon>
        <taxon>Spiralia</taxon>
        <taxon>Lophotrochozoa</taxon>
        <taxon>Mollusca</taxon>
        <taxon>Bivalvia</taxon>
        <taxon>Autobranchia</taxon>
        <taxon>Pteriomorphia</taxon>
        <taxon>Ostreida</taxon>
        <taxon>Ostreoidea</taxon>
        <taxon>Ostreidae</taxon>
        <taxon>Crassostrea</taxon>
    </lineage>
</organism>
<dbReference type="PANTHER" id="PTHR45629:SF7">
    <property type="entry name" value="DNA EXCISION REPAIR PROTEIN ERCC-6-RELATED"/>
    <property type="match status" value="1"/>
</dbReference>
<dbReference type="GO" id="GO:0015616">
    <property type="term" value="F:DNA translocase activity"/>
    <property type="evidence" value="ECO:0007669"/>
    <property type="project" value="TreeGrafter"/>
</dbReference>
<evidence type="ECO:0000259" key="15">
    <source>
        <dbReference type="PROSITE" id="PS51194"/>
    </source>
</evidence>
<evidence type="ECO:0000313" key="16">
    <source>
        <dbReference type="Proteomes" id="UP000694844"/>
    </source>
</evidence>
<feature type="compositionally biased region" description="Polar residues" evidence="13">
    <location>
        <begin position="1"/>
        <end position="23"/>
    </location>
</feature>
<dbReference type="Gene3D" id="3.40.50.10810">
    <property type="entry name" value="Tandem AAA-ATPase domain"/>
    <property type="match status" value="1"/>
</dbReference>
<keyword evidence="6" id="KW-0227">DNA damage</keyword>
<dbReference type="CDD" id="cd18793">
    <property type="entry name" value="SF2_C_SNF"/>
    <property type="match status" value="1"/>
</dbReference>
<dbReference type="InterPro" id="IPR049730">
    <property type="entry name" value="SNF2/RAD54-like_C"/>
</dbReference>
<dbReference type="InterPro" id="IPR038718">
    <property type="entry name" value="SNF2-like_sf"/>
</dbReference>
<dbReference type="SMART" id="SM00487">
    <property type="entry name" value="DEXDc"/>
    <property type="match status" value="1"/>
</dbReference>
<dbReference type="GO" id="GO:0045003">
    <property type="term" value="P:double-strand break repair via synthesis-dependent strand annealing"/>
    <property type="evidence" value="ECO:0007669"/>
    <property type="project" value="TreeGrafter"/>
</dbReference>
<feature type="domain" description="Helicase ATP-binding" evidence="14">
    <location>
        <begin position="162"/>
        <end position="337"/>
    </location>
</feature>
<dbReference type="Pfam" id="PF08658">
    <property type="entry name" value="Rad54_N"/>
    <property type="match status" value="1"/>
</dbReference>
<dbReference type="InterPro" id="IPR050496">
    <property type="entry name" value="SNF2_RAD54_helicase_repair"/>
</dbReference>
<dbReference type="InterPro" id="IPR000330">
    <property type="entry name" value="SNF2_N"/>
</dbReference>